<accession>A0ABN8HSW9</accession>
<name>A0ABN8HSW9_9NEOP</name>
<feature type="non-terminal residue" evidence="1">
    <location>
        <position position="1"/>
    </location>
</feature>
<sequence length="146" mass="15989">MRNNLVKPEGPGSHLPVGSTAASVSLTPLVLSRVWFHCYCYARTNICCDAKLDHYAVTRLRLRYIAAMEPQRPGCALKLRKNRAGCAYALCVRAWRVVRARRRAGAARAAARGRPMGAPPACARRRAPLAPQTPLSPPNCATFVHV</sequence>
<reference evidence="1" key="1">
    <citation type="submission" date="2022-03" db="EMBL/GenBank/DDBJ databases">
        <authorList>
            <person name="Martin H S."/>
        </authorList>
    </citation>
    <scope>NUCLEOTIDE SEQUENCE</scope>
</reference>
<proteinExistence type="predicted"/>
<gene>
    <name evidence="1" type="ORF">IPOD504_LOCUS1754</name>
</gene>
<dbReference type="EMBL" id="OW152823">
    <property type="protein sequence ID" value="CAH2039536.1"/>
    <property type="molecule type" value="Genomic_DNA"/>
</dbReference>
<keyword evidence="2" id="KW-1185">Reference proteome</keyword>
<evidence type="ECO:0000313" key="1">
    <source>
        <dbReference type="EMBL" id="CAH2039536.1"/>
    </source>
</evidence>
<protein>
    <submittedName>
        <fullName evidence="1">Uncharacterized protein</fullName>
    </submittedName>
</protein>
<dbReference type="Proteomes" id="UP000837857">
    <property type="component" value="Chromosome 11"/>
</dbReference>
<organism evidence="1 2">
    <name type="scientific">Iphiclides podalirius</name>
    <name type="common">scarce swallowtail</name>
    <dbReference type="NCBI Taxonomy" id="110791"/>
    <lineage>
        <taxon>Eukaryota</taxon>
        <taxon>Metazoa</taxon>
        <taxon>Ecdysozoa</taxon>
        <taxon>Arthropoda</taxon>
        <taxon>Hexapoda</taxon>
        <taxon>Insecta</taxon>
        <taxon>Pterygota</taxon>
        <taxon>Neoptera</taxon>
        <taxon>Endopterygota</taxon>
        <taxon>Lepidoptera</taxon>
        <taxon>Glossata</taxon>
        <taxon>Ditrysia</taxon>
        <taxon>Papilionoidea</taxon>
        <taxon>Papilionidae</taxon>
        <taxon>Papilioninae</taxon>
        <taxon>Iphiclides</taxon>
    </lineage>
</organism>
<evidence type="ECO:0000313" key="2">
    <source>
        <dbReference type="Proteomes" id="UP000837857"/>
    </source>
</evidence>